<evidence type="ECO:0000313" key="4">
    <source>
        <dbReference type="Proteomes" id="UP000000803"/>
    </source>
</evidence>
<dbReference type="BioGRID-ORCS" id="14462860">
    <property type="hits" value="0 hits in 1 CRISPR screen"/>
</dbReference>
<reference evidence="2 4" key="1">
    <citation type="journal article" date="2000" name="Science">
        <title>The genome sequence of Drosophila melanogaster.</title>
        <authorList>
            <person name="Adams M.D."/>
            <person name="Celniker S.E."/>
            <person name="Holt R.A."/>
            <person name="Evans C.A."/>
            <person name="Gocayne J.D."/>
            <person name="Amanatides P.G."/>
            <person name="Scherer S.E."/>
            <person name="Li P.W."/>
            <person name="Hoskins R.A."/>
            <person name="Galle R.F."/>
            <person name="George R.A."/>
            <person name="Lewis S.E."/>
            <person name="Richards S."/>
            <person name="Ashburner M."/>
            <person name="Henderson S.N."/>
            <person name="Sutton G.G."/>
            <person name="Wortman J.R."/>
            <person name="Yandell M.D."/>
            <person name="Zhang Q."/>
            <person name="Chen L.X."/>
            <person name="Brandon R.C."/>
            <person name="Rogers Y.H."/>
            <person name="Blazej R.G."/>
            <person name="Champe M."/>
            <person name="Pfeiffer B.D."/>
            <person name="Wan K.H."/>
            <person name="Doyle C."/>
            <person name="Baxter E.G."/>
            <person name="Helt G."/>
            <person name="Nelson C.R."/>
            <person name="Gabor G.L."/>
            <person name="Abril J.F."/>
            <person name="Agbayani A."/>
            <person name="An H.J."/>
            <person name="Andrews-Pfannkoch C."/>
            <person name="Baldwin D."/>
            <person name="Ballew R.M."/>
            <person name="Basu A."/>
            <person name="Baxendale J."/>
            <person name="Bayraktaroglu L."/>
            <person name="Beasley E.M."/>
            <person name="Beeson K.Y."/>
            <person name="Benos P.V."/>
            <person name="Berman B.P."/>
            <person name="Bhandari D."/>
            <person name="Bolshakov S."/>
            <person name="Borkova D."/>
            <person name="Botchan M.R."/>
            <person name="Bouck J."/>
            <person name="Brokstein P."/>
            <person name="Brottier P."/>
            <person name="Burtis K.C."/>
            <person name="Busam D.A."/>
            <person name="Butler H."/>
            <person name="Cadieu E."/>
            <person name="Center A."/>
            <person name="Chandra I."/>
            <person name="Cherry J.M."/>
            <person name="Cawley S."/>
            <person name="Dahlke C."/>
            <person name="Davenport L.B."/>
            <person name="Davies P."/>
            <person name="de Pablos B."/>
            <person name="Delcher A."/>
            <person name="Deng Z."/>
            <person name="Mays A.D."/>
            <person name="Dew I."/>
            <person name="Dietz S.M."/>
            <person name="Dodson K."/>
            <person name="Doup L.E."/>
            <person name="Downes M."/>
            <person name="Dugan-Rocha S."/>
            <person name="Dunkov B.C."/>
            <person name="Dunn P."/>
            <person name="Durbin K.J."/>
            <person name="Evangelista C.C."/>
            <person name="Ferraz C."/>
            <person name="Ferriera S."/>
            <person name="Fleischmann W."/>
            <person name="Fosler C."/>
            <person name="Gabrielian A.E."/>
            <person name="Garg N.S."/>
            <person name="Gelbart W.M."/>
            <person name="Glasser K."/>
            <person name="Glodek A."/>
            <person name="Gong F."/>
            <person name="Gorrell J.H."/>
            <person name="Gu Z."/>
            <person name="Guan P."/>
            <person name="Harris M."/>
            <person name="Harris N.L."/>
            <person name="Harvey D."/>
            <person name="Heiman T.J."/>
            <person name="Hernandez J.R."/>
            <person name="Houck J."/>
            <person name="Hostin D."/>
            <person name="Houston K.A."/>
            <person name="Howland T.J."/>
            <person name="Wei M.H."/>
            <person name="Ibegwam C."/>
            <person name="Jalali M."/>
            <person name="Kalush F."/>
            <person name="Karpen G.H."/>
            <person name="Ke Z."/>
            <person name="Kennison J.A."/>
            <person name="Ketchum K.A."/>
            <person name="Kimmel B.E."/>
            <person name="Kodira C.D."/>
            <person name="Kraft C."/>
            <person name="Kravitz S."/>
            <person name="Kulp D."/>
            <person name="Lai Z."/>
            <person name="Lasko P."/>
            <person name="Lei Y."/>
            <person name="Levitsky A.A."/>
            <person name="Li J."/>
            <person name="Li Z."/>
            <person name="Liang Y."/>
            <person name="Lin X."/>
            <person name="Liu X."/>
            <person name="Mattei B."/>
            <person name="McIntosh T.C."/>
            <person name="McLeod M.P."/>
            <person name="McPherson D."/>
            <person name="Merkulov G."/>
            <person name="Milshina N.V."/>
            <person name="Mobarry C."/>
            <person name="Morris J."/>
            <person name="Moshrefi A."/>
            <person name="Mount S.M."/>
            <person name="Moy M."/>
            <person name="Murphy B."/>
            <person name="Murphy L."/>
            <person name="Muzny D.M."/>
            <person name="Nelson D.L."/>
            <person name="Nelson D.R."/>
            <person name="Nelson K.A."/>
            <person name="Nixon K."/>
            <person name="Nusskern D.R."/>
            <person name="Pacleb J.M."/>
            <person name="Palazzolo M."/>
            <person name="Pittman G.S."/>
            <person name="Pan S."/>
            <person name="Pollard J."/>
            <person name="Puri V."/>
            <person name="Reese M.G."/>
            <person name="Reinert K."/>
            <person name="Remington K."/>
            <person name="Saunders R.D."/>
            <person name="Scheeler F."/>
            <person name="Shen H."/>
            <person name="Shue B.C."/>
            <person name="Siden-Kiamos I."/>
            <person name="Simpson M."/>
            <person name="Skupski M.P."/>
            <person name="Smith T."/>
            <person name="Spier E."/>
            <person name="Spradling A.C."/>
            <person name="Stapleton M."/>
            <person name="Strong R."/>
            <person name="Sun E."/>
            <person name="Svirskas R."/>
            <person name="Tector C."/>
            <person name="Turner R."/>
            <person name="Venter E."/>
            <person name="Wang A.H."/>
            <person name="Wang X."/>
            <person name="Wang Z.Y."/>
            <person name="Wassarman D.A."/>
            <person name="Weinstock G.M."/>
            <person name="Weissenbach J."/>
            <person name="Williams S.M."/>
            <person name="WoodageT"/>
            <person name="Worley K.C."/>
            <person name="Wu D."/>
            <person name="Yang S."/>
            <person name="Yao Q.A."/>
            <person name="Ye J."/>
            <person name="Yeh R.F."/>
            <person name="Zaveri J.S."/>
            <person name="Zhan M."/>
            <person name="Zhang G."/>
            <person name="Zhao Q."/>
            <person name="Zheng L."/>
            <person name="Zheng X.H."/>
            <person name="Zhong F.N."/>
            <person name="Zhong W."/>
            <person name="Zhou X."/>
            <person name="Zhu S."/>
            <person name="Zhu X."/>
            <person name="Smith H.O."/>
            <person name="Gibbs R.A."/>
            <person name="Myers E.W."/>
            <person name="Rubin G.M."/>
            <person name="Venter J.C."/>
        </authorList>
    </citation>
    <scope>NUCLEOTIDE SEQUENCE [LARGE SCALE GENOMIC DNA]</scope>
    <source>
        <strain evidence="4">Berkeley</strain>
    </source>
</reference>
<keyword evidence="4" id="KW-1185">Reference proteome</keyword>
<accession>M9PCI9</accession>
<reference evidence="2 4" key="5">
    <citation type="journal article" date="2002" name="Genome Biol.">
        <title>Heterochromatic sequences in a Drosophila whole-genome shotgun assembly.</title>
        <authorList>
            <person name="Hoskins R.A."/>
            <person name="Smith C.D."/>
            <person name="Carlson J.W."/>
            <person name="Carvalho A.B."/>
            <person name="Halpern A."/>
            <person name="Kaminker J.S."/>
            <person name="Kennedy C."/>
            <person name="Mungall C.J."/>
            <person name="Sullivan B.A."/>
            <person name="Sutton G.G."/>
            <person name="Yasuhara J.C."/>
            <person name="Wakimoto B.T."/>
            <person name="Myers E.W."/>
            <person name="Celniker S.E."/>
            <person name="Rubin G.M."/>
            <person name="Karpen G.H."/>
        </authorList>
    </citation>
    <scope>NUCLEOTIDE SEQUENCE [LARGE SCALE GENOMIC DNA]</scope>
    <source>
        <strain evidence="4">Berkeley</strain>
    </source>
</reference>
<dbReference type="Proteomes" id="UP000000803">
    <property type="component" value="Chromosome 3L"/>
</dbReference>
<dbReference type="PaxDb" id="7227-FBpp0302606"/>
<dbReference type="HOGENOM" id="CLU_2529811_0_0_1"/>
<reference evidence="2 4" key="7">
    <citation type="journal article" date="2007" name="Science">
        <title>The Release 5.1 annotation of Drosophila melanogaster heterochromatin.</title>
        <authorList>
            <person name="Smith C.D."/>
            <person name="Shu S."/>
            <person name="Mungall C.J."/>
            <person name="Karpen G.H."/>
        </authorList>
    </citation>
    <scope>NUCLEOTIDE SEQUENCE [LARGE SCALE GENOMIC DNA]</scope>
    <source>
        <strain evidence="4">Berkeley</strain>
    </source>
</reference>
<dbReference type="RefSeq" id="NP_001261854.1">
    <property type="nucleotide sequence ID" value="NM_001274925.1"/>
</dbReference>
<dbReference type="AlphaFoldDB" id="M9PCI9"/>
<gene>
    <name evidence="2" type="primary">Dmel\CG43678</name>
    <name evidence="2 3" type="ORF">CG43678</name>
    <name evidence="2" type="ORF">Dmel_CG43678</name>
</gene>
<protein>
    <submittedName>
        <fullName evidence="2">Uncharacterized protein</fullName>
    </submittedName>
</protein>
<dbReference type="OrthoDB" id="7870855at2759"/>
<reference evidence="2 4" key="8">
    <citation type="journal article" date="2007" name="Science">
        <title>Sequence finishing and mapping of Drosophila melanogaster heterochromatin.</title>
        <authorList>
            <person name="Hoskins R.A."/>
            <person name="Carlson J.W."/>
            <person name="Kennedy C."/>
            <person name="Acevedo D."/>
            <person name="Evans-Holm M."/>
            <person name="Frise E."/>
            <person name="Wan K.H."/>
            <person name="Park S."/>
            <person name="Mendez-Lago M."/>
            <person name="Rossi F."/>
            <person name="Villasante A."/>
            <person name="Dimitri P."/>
            <person name="Karpen G.H."/>
            <person name="Celniker S.E."/>
        </authorList>
    </citation>
    <scope>NUCLEOTIDE SEQUENCE [LARGE SCALE GENOMIC DNA]</scope>
    <source>
        <strain evidence="4">Berkeley</strain>
    </source>
</reference>
<reference evidence="2 4" key="6">
    <citation type="journal article" date="2005" name="PLoS Comput. Biol.">
        <title>Combined evidence annotation of transposable elements in genome sequences.</title>
        <authorList>
            <person name="Quesneville H."/>
            <person name="Bergman C.M."/>
            <person name="Andrieu O."/>
            <person name="Autard D."/>
            <person name="Nouaud D."/>
            <person name="Ashburner M."/>
            <person name="Anxolabehere D."/>
        </authorList>
    </citation>
    <scope>NUCLEOTIDE SEQUENCE [LARGE SCALE GENOMIC DNA]</scope>
    <source>
        <strain evidence="4">Berkeley</strain>
    </source>
</reference>
<dbReference type="AGR" id="FB:FBgn0263761"/>
<feature type="signal peptide" evidence="1">
    <location>
        <begin position="1"/>
        <end position="23"/>
    </location>
</feature>
<feature type="chain" id="PRO_5004101835" evidence="1">
    <location>
        <begin position="24"/>
        <end position="84"/>
    </location>
</feature>
<reference evidence="2 4" key="3">
    <citation type="journal article" date="2002" name="Genome Biol.">
        <title>Annotation of the Drosophila melanogaster euchromatic genome: a systematic review.</title>
        <authorList>
            <person name="Misra S."/>
            <person name="Crosby M.A."/>
            <person name="Mungall C.J."/>
            <person name="Matthews B.B."/>
            <person name="Campbell K.S."/>
            <person name="Hradecky P."/>
            <person name="Huang Y."/>
            <person name="Kaminker J.S."/>
            <person name="Millburn G.H."/>
            <person name="Prochnik S.E."/>
            <person name="Smith C.D."/>
            <person name="Tupy J.L."/>
            <person name="Whitfied E.J."/>
            <person name="Bayraktaroglu L."/>
            <person name="Berman B.P."/>
            <person name="Bettencourt B.R."/>
            <person name="Celniker S.E."/>
            <person name="de Grey A.D."/>
            <person name="Drysdale R.A."/>
            <person name="Harris N.L."/>
            <person name="Richter J."/>
            <person name="Russo S."/>
            <person name="Schroeder A.J."/>
            <person name="Shu S.Q."/>
            <person name="Stapleton M."/>
            <person name="Yamada C."/>
            <person name="Ashburner M."/>
            <person name="Gelbart W.M."/>
            <person name="Rubin G.M."/>
            <person name="Lewis S.E."/>
        </authorList>
    </citation>
    <scope>GENOME REANNOTATION</scope>
    <source>
        <strain evidence="4">Berkeley</strain>
    </source>
</reference>
<reference evidence="2 4" key="10">
    <citation type="journal article" date="2015" name="G3 (Bethesda)">
        <title>Gene Model Annotations for Drosophila melanogaster: The Rule-Benders.</title>
        <authorList>
            <consortium name="FlyBase Consortium"/>
            <person name="Crosby M.A."/>
            <person name="Gramates L.S."/>
            <person name="Dos Santos G."/>
            <person name="Matthews B.B."/>
            <person name="St Pierre S.E."/>
            <person name="Zhou P."/>
            <person name="Schroeder A.J."/>
            <person name="Falls K."/>
            <person name="Emmert D.B."/>
            <person name="Russo S.M."/>
            <person name="Gelbart W.M."/>
            <person name="null"/>
        </authorList>
    </citation>
    <scope>NUCLEOTIDE SEQUENCE [LARGE SCALE GENOMIC DNA]</scope>
    <source>
        <strain evidence="4">Berkeley</strain>
    </source>
</reference>
<dbReference type="InParanoid" id="M9PCI9"/>
<dbReference type="OMA" id="YPKRKTF"/>
<evidence type="ECO:0000313" key="3">
    <source>
        <dbReference type="FlyBase" id="FBgn0263761"/>
    </source>
</evidence>
<dbReference type="GeneID" id="14462860"/>
<dbReference type="VEuPathDB" id="VectorBase:FBgn0263761"/>
<sequence length="84" mass="9475">MRLYVGLLSVLALTFMIALITCADSSSGKSRNREDRFDLENESFNNQGSDELIASCESKESVEINSCRQGKSKYPKRKTFKFAI</sequence>
<keyword evidence="1" id="KW-0732">Signal</keyword>
<evidence type="ECO:0000313" key="2">
    <source>
        <dbReference type="EMBL" id="AGB94547.1"/>
    </source>
</evidence>
<dbReference type="Bgee" id="FBgn0263761">
    <property type="expression patterns" value="Expressed in epithelial cell in male reproductive gland and 8 other cell types or tissues"/>
</dbReference>
<proteinExistence type="predicted"/>
<reference evidence="2 4" key="4">
    <citation type="journal article" date="2002" name="Genome Biol.">
        <title>The transposable elements of the Drosophila melanogaster euchromatin: a genomics perspective.</title>
        <authorList>
            <person name="Kaminker J.S."/>
            <person name="Bergman C.M."/>
            <person name="Kronmiller B."/>
            <person name="Carlson J."/>
            <person name="Svirskas R."/>
            <person name="Patel S."/>
            <person name="Frise E."/>
            <person name="Wheeler D.A."/>
            <person name="Lewis S.E."/>
            <person name="Rubin G.M."/>
            <person name="Ashburner M."/>
            <person name="Celniker S.E."/>
        </authorList>
    </citation>
    <scope>NUCLEOTIDE SEQUENCE [LARGE SCALE GENOMIC DNA]</scope>
    <source>
        <strain evidence="4">Berkeley</strain>
    </source>
</reference>
<dbReference type="KEGG" id="dme:Dmel_CG43678"/>
<dbReference type="FlyBase" id="FBgn0263761">
    <property type="gene designation" value="CG43678"/>
</dbReference>
<reference evidence="2 4" key="9">
    <citation type="journal article" date="2015" name="G3 (Bethesda)">
        <title>Gene Model Annotations for Drosophila melanogaster: Impact of High-Throughput Data.</title>
        <authorList>
            <consortium name="FlyBase Consortium"/>
            <person name="Matthews B.B."/>
            <person name="Dos Santos G."/>
            <person name="Crosby M.A."/>
            <person name="Emmert D.B."/>
            <person name="St Pierre S.E."/>
            <person name="Gramates L.S."/>
            <person name="Zhou P."/>
            <person name="Schroeder A.J."/>
            <person name="Falls K."/>
            <person name="Strelets V."/>
            <person name="Russo S.M."/>
            <person name="Gelbart W.M."/>
            <person name="null"/>
        </authorList>
    </citation>
    <scope>NUCLEOTIDE SEQUENCE [LARGE SCALE GENOMIC DNA]</scope>
    <source>
        <strain evidence="4">Berkeley</strain>
    </source>
</reference>
<name>M9PCI9_DROME</name>
<evidence type="ECO:0000256" key="1">
    <source>
        <dbReference type="SAM" id="SignalP"/>
    </source>
</evidence>
<reference evidence="2 4" key="2">
    <citation type="journal article" date="2002" name="Genome Biol.">
        <title>Finishing a whole-genome shotgun: release 3 of the Drosophila melanogaster euchromatic genome sequence.</title>
        <authorList>
            <person name="Celniker S.E."/>
            <person name="Wheeler D.A."/>
            <person name="Kronmiller B."/>
            <person name="Carlson J.W."/>
            <person name="Halpern A."/>
            <person name="Patel S."/>
            <person name="Adams M."/>
            <person name="Champe M."/>
            <person name="Dugan S.P."/>
            <person name="Frise E."/>
            <person name="Hodgson A."/>
            <person name="George R.A."/>
            <person name="Hoskins R.A."/>
            <person name="Laverty T."/>
            <person name="Muzny D.M."/>
            <person name="Nelson C.R."/>
            <person name="Pacleb J.M."/>
            <person name="Park S."/>
            <person name="Pfeiffer B.D."/>
            <person name="Richards S."/>
            <person name="Sodergren E.J."/>
            <person name="Svirskas R."/>
            <person name="Tabor P.E."/>
            <person name="Wan K."/>
            <person name="Stapleton M."/>
            <person name="Sutton G.G."/>
            <person name="Venter C."/>
            <person name="Weinstock G."/>
            <person name="Scherer S.E."/>
            <person name="Myers E.W."/>
            <person name="Gibbs R.A."/>
            <person name="Rubin G.M."/>
        </authorList>
    </citation>
    <scope>NUCLEOTIDE SEQUENCE [LARGE SCALE GENOMIC DNA]</scope>
    <source>
        <strain evidence="4">Berkeley</strain>
    </source>
</reference>
<reference evidence="2 4" key="11">
    <citation type="journal article" date="2015" name="Genome Res.">
        <title>The Release 6 reference sequence of the Drosophila melanogaster genome.</title>
        <authorList>
            <person name="Hoskins R.A."/>
            <person name="Carlson J.W."/>
            <person name="Wan K.H."/>
            <person name="Park S."/>
            <person name="Mendez I."/>
            <person name="Galle S.E."/>
            <person name="Booth B.W."/>
            <person name="Pfeiffer B.D."/>
            <person name="George R.A."/>
            <person name="Svirskas R."/>
            <person name="Krzywinski M."/>
            <person name="Schein J."/>
            <person name="Accardo M.C."/>
            <person name="Damia E."/>
            <person name="Messina G."/>
            <person name="Mendez-Lago M."/>
            <person name="de Pablos B."/>
            <person name="Demakova O.V."/>
            <person name="Andreyeva E.N."/>
            <person name="Boldyreva L.V."/>
            <person name="Marra M."/>
            <person name="Carvalho A.B."/>
            <person name="Dimitri P."/>
            <person name="Villasante A."/>
            <person name="Zhimulev I.F."/>
            <person name="Rubin G.M."/>
            <person name="Karpen G.H."/>
            <person name="Celniker S.E."/>
        </authorList>
    </citation>
    <scope>NUCLEOTIDE SEQUENCE [LARGE SCALE GENOMIC DNA]</scope>
    <source>
        <strain evidence="4">Berkeley</strain>
    </source>
</reference>
<dbReference type="EMBL" id="AE014296">
    <property type="protein sequence ID" value="AGB94547.1"/>
    <property type="molecule type" value="Genomic_DNA"/>
</dbReference>
<organism evidence="2 4">
    <name type="scientific">Drosophila melanogaster</name>
    <name type="common">Fruit fly</name>
    <dbReference type="NCBI Taxonomy" id="7227"/>
    <lineage>
        <taxon>Eukaryota</taxon>
        <taxon>Metazoa</taxon>
        <taxon>Ecdysozoa</taxon>
        <taxon>Arthropoda</taxon>
        <taxon>Hexapoda</taxon>
        <taxon>Insecta</taxon>
        <taxon>Pterygota</taxon>
        <taxon>Neoptera</taxon>
        <taxon>Endopterygota</taxon>
        <taxon>Diptera</taxon>
        <taxon>Brachycera</taxon>
        <taxon>Muscomorpha</taxon>
        <taxon>Ephydroidea</taxon>
        <taxon>Drosophilidae</taxon>
        <taxon>Drosophila</taxon>
        <taxon>Sophophora</taxon>
    </lineage>
</organism>